<dbReference type="SMART" id="SM01021">
    <property type="entry name" value="Bac_rhodopsin"/>
    <property type="match status" value="1"/>
</dbReference>
<evidence type="ECO:0000313" key="13">
    <source>
        <dbReference type="Proteomes" id="UP000252189"/>
    </source>
</evidence>
<feature type="transmembrane region" description="Helical" evidence="11">
    <location>
        <begin position="48"/>
        <end position="70"/>
    </location>
</feature>
<comment type="similarity">
    <text evidence="2">Belongs to the archaeal/bacterial/fungal opsin family.</text>
</comment>
<dbReference type="AlphaFoldDB" id="A0A368N8T4"/>
<dbReference type="PROSITE" id="PS00327">
    <property type="entry name" value="BACTERIAL_OPSIN_RET"/>
    <property type="match status" value="1"/>
</dbReference>
<dbReference type="RefSeq" id="WP_114448170.1">
    <property type="nucleotide sequence ID" value="NZ_QPHM01000001.1"/>
</dbReference>
<evidence type="ECO:0000256" key="8">
    <source>
        <dbReference type="ARBA" id="ARBA00022991"/>
    </source>
</evidence>
<keyword evidence="7 11" id="KW-1133">Transmembrane helix</keyword>
<evidence type="ECO:0000313" key="12">
    <source>
        <dbReference type="EMBL" id="RCU46616.1"/>
    </source>
</evidence>
<keyword evidence="3" id="KW-0600">Photoreceptor protein</keyword>
<feature type="transmembrane region" description="Helical" evidence="11">
    <location>
        <begin position="184"/>
        <end position="206"/>
    </location>
</feature>
<dbReference type="PANTHER" id="PTHR28286">
    <property type="match status" value="1"/>
</dbReference>
<feature type="transmembrane region" description="Helical" evidence="11">
    <location>
        <begin position="212"/>
        <end position="231"/>
    </location>
</feature>
<dbReference type="InterPro" id="IPR001425">
    <property type="entry name" value="Arc/bac/fun_rhodopsins"/>
</dbReference>
<feature type="transmembrane region" description="Helical" evidence="11">
    <location>
        <begin position="90"/>
        <end position="108"/>
    </location>
</feature>
<dbReference type="Gene3D" id="1.20.1070.10">
    <property type="entry name" value="Rhodopsin 7-helix transmembrane proteins"/>
    <property type="match status" value="1"/>
</dbReference>
<comment type="subcellular location">
    <subcellularLocation>
        <location evidence="1">Membrane</location>
        <topology evidence="1">Multi-pass membrane protein</topology>
    </subcellularLocation>
</comment>
<keyword evidence="8" id="KW-0157">Chromophore</keyword>
<dbReference type="Pfam" id="PF01036">
    <property type="entry name" value="Bac_rhodopsin"/>
    <property type="match status" value="1"/>
</dbReference>
<evidence type="ECO:0000256" key="1">
    <source>
        <dbReference type="ARBA" id="ARBA00004141"/>
    </source>
</evidence>
<dbReference type="GO" id="GO:0009881">
    <property type="term" value="F:photoreceptor activity"/>
    <property type="evidence" value="ECO:0007669"/>
    <property type="project" value="UniProtKB-KW"/>
</dbReference>
<dbReference type="InterPro" id="IPR018229">
    <property type="entry name" value="Rhodopsin_retinal_BS"/>
</dbReference>
<accession>A0A368N8T4</accession>
<keyword evidence="9 11" id="KW-0472">Membrane</keyword>
<evidence type="ECO:0000256" key="6">
    <source>
        <dbReference type="ARBA" id="ARBA00022925"/>
    </source>
</evidence>
<dbReference type="PRINTS" id="PR00251">
    <property type="entry name" value="BACTRLOPSIN"/>
</dbReference>
<keyword evidence="6" id="KW-0681">Retinal protein</keyword>
<dbReference type="CDD" id="cd15244">
    <property type="entry name" value="7tm_bacteriorhodopsin"/>
    <property type="match status" value="1"/>
</dbReference>
<reference evidence="12 13" key="1">
    <citation type="submission" date="2018-07" db="EMBL/GenBank/DDBJ databases">
        <title>Genome sequences of Haloplanus salinus JCM 18368T.</title>
        <authorList>
            <person name="Kim Y.B."/>
            <person name="Roh S.W."/>
        </authorList>
    </citation>
    <scope>NUCLEOTIDE SEQUENCE [LARGE SCALE GENOMIC DNA]</scope>
    <source>
        <strain evidence="12 13">JCM 18368</strain>
    </source>
</reference>
<evidence type="ECO:0000256" key="9">
    <source>
        <dbReference type="ARBA" id="ARBA00023136"/>
    </source>
</evidence>
<evidence type="ECO:0000256" key="5">
    <source>
        <dbReference type="ARBA" id="ARBA00022692"/>
    </source>
</evidence>
<evidence type="ECO:0000256" key="3">
    <source>
        <dbReference type="ARBA" id="ARBA00022543"/>
    </source>
</evidence>
<gene>
    <name evidence="12" type="ORF">DU504_04425</name>
</gene>
<dbReference type="SUPFAM" id="SSF81321">
    <property type="entry name" value="Family A G protein-coupled receptor-like"/>
    <property type="match status" value="1"/>
</dbReference>
<evidence type="ECO:0000256" key="2">
    <source>
        <dbReference type="ARBA" id="ARBA00008130"/>
    </source>
</evidence>
<dbReference type="GO" id="GO:0016020">
    <property type="term" value="C:membrane"/>
    <property type="evidence" value="ECO:0007669"/>
    <property type="project" value="UniProtKB-SubCell"/>
</dbReference>
<protein>
    <submittedName>
        <fullName evidence="12">Rhodopsin</fullName>
    </submittedName>
</protein>
<evidence type="ECO:0000256" key="4">
    <source>
        <dbReference type="ARBA" id="ARBA00022606"/>
    </source>
</evidence>
<dbReference type="EMBL" id="QPHM01000001">
    <property type="protein sequence ID" value="RCU46616.1"/>
    <property type="molecule type" value="Genomic_DNA"/>
</dbReference>
<dbReference type="OrthoDB" id="186433at2157"/>
<evidence type="ECO:0000256" key="11">
    <source>
        <dbReference type="SAM" id="Phobius"/>
    </source>
</evidence>
<evidence type="ECO:0000256" key="10">
    <source>
        <dbReference type="ARBA" id="ARBA00023170"/>
    </source>
</evidence>
<dbReference type="PANTHER" id="PTHR28286:SF2">
    <property type="entry name" value="BACTERIORHODOPSIN _OPSIN, NOPA (EUROFUNG)"/>
    <property type="match status" value="1"/>
</dbReference>
<keyword evidence="13" id="KW-1185">Reference proteome</keyword>
<keyword evidence="5 11" id="KW-0812">Transmembrane</keyword>
<sequence>MSNVALQMGQITSRPEWIWLALGTALMGLGTLYFMVRGMGVEDPEAKKFYAITTLVPAIAFTMYLSMLLGYGVTMVPFGGEEHPIYWARYADWLFTTPLLLLDLALLVDADRGTILALVGADGIMIGTGLIGALTQVYQFRFVWWAVSTAAMLYILYVLFFGFTQKASEMQEDVASTFKVLRNLTIVLWSAYPVVWLVGSEGVGIVPLGVETLLFMVLDVSAKVGFGLLLLRSRAIFGETTAPEPSAGEGATAAGD</sequence>
<proteinExistence type="inferred from homology"/>
<dbReference type="Proteomes" id="UP000252189">
    <property type="component" value="Unassembled WGS sequence"/>
</dbReference>
<evidence type="ECO:0000256" key="7">
    <source>
        <dbReference type="ARBA" id="ARBA00022989"/>
    </source>
</evidence>
<dbReference type="PROSITE" id="PS00950">
    <property type="entry name" value="BACTERIAL_OPSIN_1"/>
    <property type="match status" value="1"/>
</dbReference>
<dbReference type="GO" id="GO:0007602">
    <property type="term" value="P:phototransduction"/>
    <property type="evidence" value="ECO:0007669"/>
    <property type="project" value="UniProtKB-KW"/>
</dbReference>
<keyword evidence="4" id="KW-0716">Sensory transduction</keyword>
<comment type="caution">
    <text evidence="12">The sequence shown here is derived from an EMBL/GenBank/DDBJ whole genome shotgun (WGS) entry which is preliminary data.</text>
</comment>
<feature type="transmembrane region" description="Helical" evidence="11">
    <location>
        <begin position="142"/>
        <end position="163"/>
    </location>
</feature>
<dbReference type="GO" id="GO:0005216">
    <property type="term" value="F:monoatomic ion channel activity"/>
    <property type="evidence" value="ECO:0007669"/>
    <property type="project" value="InterPro"/>
</dbReference>
<feature type="transmembrane region" description="Helical" evidence="11">
    <location>
        <begin position="115"/>
        <end position="136"/>
    </location>
</feature>
<name>A0A368N8T4_9EURY</name>
<keyword evidence="10" id="KW-0675">Receptor</keyword>
<feature type="transmembrane region" description="Helical" evidence="11">
    <location>
        <begin position="17"/>
        <end position="36"/>
    </location>
</feature>
<organism evidence="12 13">
    <name type="scientific">Haloplanus salinus</name>
    <dbReference type="NCBI Taxonomy" id="1126245"/>
    <lineage>
        <taxon>Archaea</taxon>
        <taxon>Methanobacteriati</taxon>
        <taxon>Methanobacteriota</taxon>
        <taxon>Stenosarchaea group</taxon>
        <taxon>Halobacteria</taxon>
        <taxon>Halobacteriales</taxon>
        <taxon>Haloferacaceae</taxon>
        <taxon>Haloplanus</taxon>
    </lineage>
</organism>